<accession>A0A392UQJ6</accession>
<feature type="compositionally biased region" description="Polar residues" evidence="1">
    <location>
        <begin position="31"/>
        <end position="42"/>
    </location>
</feature>
<dbReference type="EMBL" id="LXQA010866935">
    <property type="protein sequence ID" value="MCI74746.1"/>
    <property type="molecule type" value="Genomic_DNA"/>
</dbReference>
<comment type="caution">
    <text evidence="2">The sequence shown here is derived from an EMBL/GenBank/DDBJ whole genome shotgun (WGS) entry which is preliminary data.</text>
</comment>
<proteinExistence type="predicted"/>
<evidence type="ECO:0000256" key="1">
    <source>
        <dbReference type="SAM" id="MobiDB-lite"/>
    </source>
</evidence>
<keyword evidence="3" id="KW-1185">Reference proteome</keyword>
<organism evidence="2 3">
    <name type="scientific">Trifolium medium</name>
    <dbReference type="NCBI Taxonomy" id="97028"/>
    <lineage>
        <taxon>Eukaryota</taxon>
        <taxon>Viridiplantae</taxon>
        <taxon>Streptophyta</taxon>
        <taxon>Embryophyta</taxon>
        <taxon>Tracheophyta</taxon>
        <taxon>Spermatophyta</taxon>
        <taxon>Magnoliopsida</taxon>
        <taxon>eudicotyledons</taxon>
        <taxon>Gunneridae</taxon>
        <taxon>Pentapetalae</taxon>
        <taxon>rosids</taxon>
        <taxon>fabids</taxon>
        <taxon>Fabales</taxon>
        <taxon>Fabaceae</taxon>
        <taxon>Papilionoideae</taxon>
        <taxon>50 kb inversion clade</taxon>
        <taxon>NPAAA clade</taxon>
        <taxon>Hologalegina</taxon>
        <taxon>IRL clade</taxon>
        <taxon>Trifolieae</taxon>
        <taxon>Trifolium</taxon>
    </lineage>
</organism>
<protein>
    <submittedName>
        <fullName evidence="2">Uncharacterized protein</fullName>
    </submittedName>
</protein>
<feature type="region of interest" description="Disordered" evidence="1">
    <location>
        <begin position="1"/>
        <end position="42"/>
    </location>
</feature>
<feature type="compositionally biased region" description="Basic and acidic residues" evidence="1">
    <location>
        <begin position="1"/>
        <end position="13"/>
    </location>
</feature>
<name>A0A392UQJ6_9FABA</name>
<dbReference type="Proteomes" id="UP000265520">
    <property type="component" value="Unassembled WGS sequence"/>
</dbReference>
<dbReference type="AlphaFoldDB" id="A0A392UQJ6"/>
<evidence type="ECO:0000313" key="2">
    <source>
        <dbReference type="EMBL" id="MCI74746.1"/>
    </source>
</evidence>
<reference evidence="2 3" key="1">
    <citation type="journal article" date="2018" name="Front. Plant Sci.">
        <title>Red Clover (Trifolium pratense) and Zigzag Clover (T. medium) - A Picture of Genomic Similarities and Differences.</title>
        <authorList>
            <person name="Dluhosova J."/>
            <person name="Istvanek J."/>
            <person name="Nedelnik J."/>
            <person name="Repkova J."/>
        </authorList>
    </citation>
    <scope>NUCLEOTIDE SEQUENCE [LARGE SCALE GENOMIC DNA]</scope>
    <source>
        <strain evidence="3">cv. 10/8</strain>
        <tissue evidence="2">Leaf</tissue>
    </source>
</reference>
<sequence>MRESSQTEAREVADSFASGGDGGREAVFSQMADNFSDSGHGG</sequence>
<evidence type="ECO:0000313" key="3">
    <source>
        <dbReference type="Proteomes" id="UP000265520"/>
    </source>
</evidence>